<evidence type="ECO:0000313" key="9">
    <source>
        <dbReference type="Proteomes" id="UP001158045"/>
    </source>
</evidence>
<dbReference type="Pfam" id="PF01938">
    <property type="entry name" value="TRAM"/>
    <property type="match status" value="1"/>
</dbReference>
<dbReference type="Gene3D" id="2.40.50.140">
    <property type="entry name" value="Nucleic acid-binding proteins"/>
    <property type="match status" value="1"/>
</dbReference>
<evidence type="ECO:0000256" key="5">
    <source>
        <dbReference type="PROSITE-ProRule" id="PRU10015"/>
    </source>
</evidence>
<dbReference type="SUPFAM" id="SSF50249">
    <property type="entry name" value="Nucleic acid-binding proteins"/>
    <property type="match status" value="1"/>
</dbReference>
<dbReference type="GO" id="GO:0032259">
    <property type="term" value="P:methylation"/>
    <property type="evidence" value="ECO:0007669"/>
    <property type="project" value="UniProtKB-KW"/>
</dbReference>
<comment type="similarity">
    <text evidence="4">Belongs to the class I-like SAM-binding methyltransferase superfamily. RNA M5U methyltransferase family.</text>
</comment>
<dbReference type="PANTHER" id="PTHR11061">
    <property type="entry name" value="RNA M5U METHYLTRANSFERASE"/>
    <property type="match status" value="1"/>
</dbReference>
<feature type="binding site" evidence="4">
    <location>
        <position position="360"/>
    </location>
    <ligand>
        <name>S-adenosyl-L-methionine</name>
        <dbReference type="ChEBI" id="CHEBI:59789"/>
    </ligand>
</feature>
<dbReference type="GO" id="GO:0008168">
    <property type="term" value="F:methyltransferase activity"/>
    <property type="evidence" value="ECO:0007669"/>
    <property type="project" value="UniProtKB-KW"/>
</dbReference>
<evidence type="ECO:0000313" key="8">
    <source>
        <dbReference type="EMBL" id="MDH8679102.1"/>
    </source>
</evidence>
<dbReference type="InterPro" id="IPR012340">
    <property type="entry name" value="NA-bd_OB-fold"/>
</dbReference>
<dbReference type="EMBL" id="JARYZI010000009">
    <property type="protein sequence ID" value="MDH8679102.1"/>
    <property type="molecule type" value="Genomic_DNA"/>
</dbReference>
<dbReference type="PANTHER" id="PTHR11061:SF30">
    <property type="entry name" value="TRNA (URACIL(54)-C(5))-METHYLTRANSFERASE"/>
    <property type="match status" value="1"/>
</dbReference>
<evidence type="ECO:0000256" key="1">
    <source>
        <dbReference type="ARBA" id="ARBA00022603"/>
    </source>
</evidence>
<organism evidence="8 9">
    <name type="scientific">Fusibacter bizertensis</name>
    <dbReference type="NCBI Taxonomy" id="1488331"/>
    <lineage>
        <taxon>Bacteria</taxon>
        <taxon>Bacillati</taxon>
        <taxon>Bacillota</taxon>
        <taxon>Clostridia</taxon>
        <taxon>Eubacteriales</taxon>
        <taxon>Eubacteriales Family XII. Incertae Sedis</taxon>
        <taxon>Fusibacter</taxon>
    </lineage>
</organism>
<dbReference type="NCBIfam" id="TIGR00479">
    <property type="entry name" value="rumA"/>
    <property type="match status" value="1"/>
</dbReference>
<dbReference type="EC" id="2.1.1.190" evidence="8"/>
<feature type="binding site" evidence="4">
    <location>
        <position position="389"/>
    </location>
    <ligand>
        <name>S-adenosyl-L-methionine</name>
        <dbReference type="ChEBI" id="CHEBI:59789"/>
    </ligand>
</feature>
<keyword evidence="2 4" id="KW-0808">Transferase</keyword>
<dbReference type="Gene3D" id="3.40.50.150">
    <property type="entry name" value="Vaccinia Virus protein VP39"/>
    <property type="match status" value="1"/>
</dbReference>
<sequence length="529" mass="57979">MQRNNADKAKKAPHKQDDHSKNNFKNKSSKSSKSSKSNSQGVKSNKSNKPSKAVKPVNSEKPVKSEDTTYENELVTPVVMESEVFMEVEITDLGDSGEGVGRHEGMTVFVPGGLPGDLVMCKVIEQKKSFAKAKLLHVKEPSPHRIDAPCEIYDQCGGCQIQDYAYKAQLELKQSMVENALKRIGGIECEVAPIIGMENPFRYRNKGVYPVQGTFDKPKIGFYKKQSHTVVNAKDCLLQDIQNASIINAIRKHMKDFKVSPYDPRFKSGSLKNVMIRKSEATGEVMVVLVTAGSKFSMTKTLVESLLKACPSIVSIQQSIQPSNSIKGLGETSKLLYGKETIKDKIGGLSFEISPSSFYQVNSVQTEKLYAKALEFAALSGTENVYELYSGTGTISLFLAQKAKWVYGIEIISEAVDNALENAKVNQIENVSFILGDAEEEIAKLYEAGHSADVVVVDPPRSGCEGTVIESILAMAPQRIVYVSCKPATLARDLKMLCDGGAYKVTKVQPVDVFGHTAHVECVALIEKK</sequence>
<reference evidence="8 9" key="1">
    <citation type="submission" date="2023-04" db="EMBL/GenBank/DDBJ databases">
        <title>Fusibacter bizertensis strain WBS, isolated from littoral bottom sediments of the Arctic seas - biochemical and genomic analysis.</title>
        <authorList>
            <person name="Brioukhanov A.L."/>
        </authorList>
    </citation>
    <scope>NUCLEOTIDE SEQUENCE [LARGE SCALE GENOMIC DNA]</scope>
    <source>
        <strain evidence="8 9">WBS</strain>
    </source>
</reference>
<feature type="compositionally biased region" description="Low complexity" evidence="6">
    <location>
        <begin position="31"/>
        <end position="48"/>
    </location>
</feature>
<keyword evidence="1 4" id="KW-0489">Methyltransferase</keyword>
<dbReference type="RefSeq" id="WP_281094999.1">
    <property type="nucleotide sequence ID" value="NZ_JARYZI010000009.1"/>
</dbReference>
<dbReference type="SUPFAM" id="SSF53335">
    <property type="entry name" value="S-adenosyl-L-methionine-dependent methyltransferases"/>
    <property type="match status" value="1"/>
</dbReference>
<keyword evidence="3 4" id="KW-0949">S-adenosyl-L-methionine</keyword>
<evidence type="ECO:0000256" key="3">
    <source>
        <dbReference type="ARBA" id="ARBA00022691"/>
    </source>
</evidence>
<feature type="active site" description="Nucleophile" evidence="4">
    <location>
        <position position="485"/>
    </location>
</feature>
<evidence type="ECO:0000256" key="4">
    <source>
        <dbReference type="PROSITE-ProRule" id="PRU01024"/>
    </source>
</evidence>
<dbReference type="PROSITE" id="PS50926">
    <property type="entry name" value="TRAM"/>
    <property type="match status" value="1"/>
</dbReference>
<dbReference type="Proteomes" id="UP001158045">
    <property type="component" value="Unassembled WGS sequence"/>
</dbReference>
<dbReference type="PROSITE" id="PS01230">
    <property type="entry name" value="TRMA_1"/>
    <property type="match status" value="1"/>
</dbReference>
<name>A0ABT6NF94_9FIRM</name>
<feature type="compositionally biased region" description="Basic and acidic residues" evidence="6">
    <location>
        <begin position="1"/>
        <end position="21"/>
    </location>
</feature>
<feature type="binding site" evidence="4">
    <location>
        <position position="410"/>
    </location>
    <ligand>
        <name>S-adenosyl-L-methionine</name>
        <dbReference type="ChEBI" id="CHEBI:59789"/>
    </ligand>
</feature>
<feature type="active site" evidence="5">
    <location>
        <position position="485"/>
    </location>
</feature>
<feature type="binding site" evidence="4">
    <location>
        <position position="458"/>
    </location>
    <ligand>
        <name>S-adenosyl-L-methionine</name>
        <dbReference type="ChEBI" id="CHEBI:59789"/>
    </ligand>
</feature>
<protein>
    <submittedName>
        <fullName evidence="8">23S rRNA (Uracil(1939)-C(5))-methyltransferase RlmD</fullName>
        <ecNumber evidence="8">2.1.1.190</ecNumber>
    </submittedName>
</protein>
<dbReference type="InterPro" id="IPR030390">
    <property type="entry name" value="MeTrfase_TrmA_AS"/>
</dbReference>
<dbReference type="CDD" id="cd02440">
    <property type="entry name" value="AdoMet_MTases"/>
    <property type="match status" value="1"/>
</dbReference>
<dbReference type="InterPro" id="IPR002792">
    <property type="entry name" value="TRAM_dom"/>
</dbReference>
<accession>A0ABT6NF94</accession>
<evidence type="ECO:0000259" key="7">
    <source>
        <dbReference type="PROSITE" id="PS50926"/>
    </source>
</evidence>
<dbReference type="Pfam" id="PF05958">
    <property type="entry name" value="tRNA_U5-meth_tr"/>
    <property type="match status" value="1"/>
</dbReference>
<gene>
    <name evidence="8" type="primary">rlmD</name>
    <name evidence="8" type="ORF">QE109_13155</name>
</gene>
<evidence type="ECO:0000256" key="6">
    <source>
        <dbReference type="SAM" id="MobiDB-lite"/>
    </source>
</evidence>
<dbReference type="InterPro" id="IPR029063">
    <property type="entry name" value="SAM-dependent_MTases_sf"/>
</dbReference>
<feature type="domain" description="TRAM" evidence="7">
    <location>
        <begin position="78"/>
        <end position="137"/>
    </location>
</feature>
<evidence type="ECO:0000256" key="2">
    <source>
        <dbReference type="ARBA" id="ARBA00022679"/>
    </source>
</evidence>
<comment type="caution">
    <text evidence="8">The sequence shown here is derived from an EMBL/GenBank/DDBJ whole genome shotgun (WGS) entry which is preliminary data.</text>
</comment>
<proteinExistence type="inferred from homology"/>
<feature type="region of interest" description="Disordered" evidence="6">
    <location>
        <begin position="1"/>
        <end position="69"/>
    </location>
</feature>
<dbReference type="Gene3D" id="2.40.50.1070">
    <property type="match status" value="1"/>
</dbReference>
<keyword evidence="9" id="KW-1185">Reference proteome</keyword>
<dbReference type="PROSITE" id="PS51687">
    <property type="entry name" value="SAM_MT_RNA_M5U"/>
    <property type="match status" value="1"/>
</dbReference>
<dbReference type="InterPro" id="IPR010280">
    <property type="entry name" value="U5_MeTrfase_fam"/>
</dbReference>